<protein>
    <submittedName>
        <fullName evidence="2">RNase III inhibitor</fullName>
    </submittedName>
</protein>
<dbReference type="Gene3D" id="3.40.220.10">
    <property type="entry name" value="Leucine Aminopeptidase, subunit E, domain 1"/>
    <property type="match status" value="1"/>
</dbReference>
<sequence>MPIEIVEGDIADQPDLDAVVNAANAQLMPGGGVAGALHRAAGPQLAEACRPLAPIEPGQAVVTEGFALPNAWVIHALGPRYGIDNPSDELLAAAYRNILKAAANNGIRSIGCPALSAGAFGYPLEEAARIAVETVQQHAPAELVFRFVLFDGKTKDVFSRLVE</sequence>
<proteinExistence type="predicted"/>
<evidence type="ECO:0000313" key="3">
    <source>
        <dbReference type="Proteomes" id="UP000260351"/>
    </source>
</evidence>
<evidence type="ECO:0000259" key="1">
    <source>
        <dbReference type="PROSITE" id="PS51154"/>
    </source>
</evidence>
<organism evidence="2 3">
    <name type="scientific">Wenzhouxiangella sediminis</name>
    <dbReference type="NCBI Taxonomy" id="1792836"/>
    <lineage>
        <taxon>Bacteria</taxon>
        <taxon>Pseudomonadati</taxon>
        <taxon>Pseudomonadota</taxon>
        <taxon>Gammaproteobacteria</taxon>
        <taxon>Chromatiales</taxon>
        <taxon>Wenzhouxiangellaceae</taxon>
        <taxon>Wenzhouxiangella</taxon>
    </lineage>
</organism>
<dbReference type="EMBL" id="QUZK01000015">
    <property type="protein sequence ID" value="RFF31844.1"/>
    <property type="molecule type" value="Genomic_DNA"/>
</dbReference>
<dbReference type="Pfam" id="PF01661">
    <property type="entry name" value="Macro"/>
    <property type="match status" value="1"/>
</dbReference>
<reference evidence="2 3" key="1">
    <citation type="submission" date="2018-08" db="EMBL/GenBank/DDBJ databases">
        <title>Wenzhouxiangella salilacus sp. nov., a novel bacterium isolated from a saline lake in Xinjiang Province, China.</title>
        <authorList>
            <person name="Han S."/>
        </authorList>
    </citation>
    <scope>NUCLEOTIDE SEQUENCE [LARGE SCALE GENOMIC DNA]</scope>
    <source>
        <strain evidence="2 3">XDB06</strain>
    </source>
</reference>
<dbReference type="PANTHER" id="PTHR11106">
    <property type="entry name" value="GANGLIOSIDE INDUCED DIFFERENTIATION ASSOCIATED PROTEIN 2-RELATED"/>
    <property type="match status" value="1"/>
</dbReference>
<dbReference type="Proteomes" id="UP000260351">
    <property type="component" value="Unassembled WGS sequence"/>
</dbReference>
<evidence type="ECO:0000313" key="2">
    <source>
        <dbReference type="EMBL" id="RFF31844.1"/>
    </source>
</evidence>
<gene>
    <name evidence="2" type="ORF">DZC52_03435</name>
</gene>
<name>A0A3E1KBL6_9GAMM</name>
<feature type="domain" description="Macro" evidence="1">
    <location>
        <begin position="1"/>
        <end position="163"/>
    </location>
</feature>
<dbReference type="InterPro" id="IPR043472">
    <property type="entry name" value="Macro_dom-like"/>
</dbReference>
<dbReference type="SMART" id="SM00506">
    <property type="entry name" value="A1pp"/>
    <property type="match status" value="1"/>
</dbReference>
<dbReference type="SUPFAM" id="SSF52949">
    <property type="entry name" value="Macro domain-like"/>
    <property type="match status" value="1"/>
</dbReference>
<dbReference type="InterPro" id="IPR002589">
    <property type="entry name" value="Macro_dom"/>
</dbReference>
<dbReference type="PROSITE" id="PS51154">
    <property type="entry name" value="MACRO"/>
    <property type="match status" value="1"/>
</dbReference>
<dbReference type="OrthoDB" id="6194521at2"/>
<accession>A0A3E1KBL6</accession>
<comment type="caution">
    <text evidence="2">The sequence shown here is derived from an EMBL/GenBank/DDBJ whole genome shotgun (WGS) entry which is preliminary data.</text>
</comment>
<dbReference type="PANTHER" id="PTHR11106:SF27">
    <property type="entry name" value="MACRO DOMAIN-CONTAINING PROTEIN"/>
    <property type="match status" value="1"/>
</dbReference>
<keyword evidence="3" id="KW-1185">Reference proteome</keyword>
<dbReference type="RefSeq" id="WP_116649726.1">
    <property type="nucleotide sequence ID" value="NZ_QUZK01000015.1"/>
</dbReference>
<dbReference type="AlphaFoldDB" id="A0A3E1KBL6"/>